<dbReference type="EMBL" id="JACHXD010000003">
    <property type="protein sequence ID" value="MBB3118168.1"/>
    <property type="molecule type" value="Genomic_DNA"/>
</dbReference>
<sequence length="303" mass="33077">MQQDLNDLYYFVQVVDNGGFAPAGRVLGIPKSKLSRRIALLEERLNVRLLQRSTRSFAVTELGQAYYCRCKAMLVEADSAQALIEASHAQPCGTVRLSCPIGLLHAKVDRMLAEFAVLYPGVSIQLHGMNRVADVIGEGLDLALRVRPLPLNDTSGLTMRTLTYASQVLVASPQLVERMGMPTAPADLADWPSLANGVPMDGHAWSLQGPDGAQTIQRHSPKFVTTDMTTLRHLAVAGVGLVHLPSMMVRSELDAGRLLRLLPEWAPSREIIYAAFPSRRGLIPSVRALLDFLAERFAASGED</sequence>
<proteinExistence type="inferred from homology"/>
<dbReference type="Pfam" id="PF03466">
    <property type="entry name" value="LysR_substrate"/>
    <property type="match status" value="1"/>
</dbReference>
<comment type="caution">
    <text evidence="6">The sequence shown here is derived from an EMBL/GenBank/DDBJ whole genome shotgun (WGS) entry which is preliminary data.</text>
</comment>
<keyword evidence="7" id="KW-1185">Reference proteome</keyword>
<dbReference type="PROSITE" id="PS50931">
    <property type="entry name" value="HTH_LYSR"/>
    <property type="match status" value="1"/>
</dbReference>
<evidence type="ECO:0000256" key="3">
    <source>
        <dbReference type="ARBA" id="ARBA00023125"/>
    </source>
</evidence>
<dbReference type="AlphaFoldDB" id="A0A7W5B7W9"/>
<dbReference type="NCBIfam" id="NF011573">
    <property type="entry name" value="PRK14997.1"/>
    <property type="match status" value="1"/>
</dbReference>
<evidence type="ECO:0000256" key="1">
    <source>
        <dbReference type="ARBA" id="ARBA00009437"/>
    </source>
</evidence>
<dbReference type="PANTHER" id="PTHR30537:SF31">
    <property type="entry name" value="TRANSCRIPTIONAL REGULATOR, LYSR FAMILY"/>
    <property type="match status" value="1"/>
</dbReference>
<dbReference type="GO" id="GO:0003700">
    <property type="term" value="F:DNA-binding transcription factor activity"/>
    <property type="evidence" value="ECO:0007669"/>
    <property type="project" value="InterPro"/>
</dbReference>
<evidence type="ECO:0000313" key="7">
    <source>
        <dbReference type="Proteomes" id="UP000541535"/>
    </source>
</evidence>
<evidence type="ECO:0000256" key="2">
    <source>
        <dbReference type="ARBA" id="ARBA00023015"/>
    </source>
</evidence>
<evidence type="ECO:0000313" key="6">
    <source>
        <dbReference type="EMBL" id="MBB3118168.1"/>
    </source>
</evidence>
<keyword evidence="4" id="KW-0804">Transcription</keyword>
<dbReference type="GO" id="GO:0043565">
    <property type="term" value="F:sequence-specific DNA binding"/>
    <property type="evidence" value="ECO:0007669"/>
    <property type="project" value="TreeGrafter"/>
</dbReference>
<name>A0A7W5B7W9_9BURK</name>
<dbReference type="SUPFAM" id="SSF46785">
    <property type="entry name" value="Winged helix' DNA-binding domain"/>
    <property type="match status" value="1"/>
</dbReference>
<evidence type="ECO:0000259" key="5">
    <source>
        <dbReference type="PROSITE" id="PS50931"/>
    </source>
</evidence>
<dbReference type="Gene3D" id="1.10.10.10">
    <property type="entry name" value="Winged helix-like DNA-binding domain superfamily/Winged helix DNA-binding domain"/>
    <property type="match status" value="1"/>
</dbReference>
<dbReference type="Pfam" id="PF00126">
    <property type="entry name" value="HTH_1"/>
    <property type="match status" value="1"/>
</dbReference>
<dbReference type="SUPFAM" id="SSF53850">
    <property type="entry name" value="Periplasmic binding protein-like II"/>
    <property type="match status" value="1"/>
</dbReference>
<dbReference type="FunFam" id="1.10.10.10:FF:000001">
    <property type="entry name" value="LysR family transcriptional regulator"/>
    <property type="match status" value="1"/>
</dbReference>
<gene>
    <name evidence="6" type="ORF">FHS03_001199</name>
</gene>
<organism evidence="6 7">
    <name type="scientific">Pseudoduganella violacea</name>
    <dbReference type="NCBI Taxonomy" id="1715466"/>
    <lineage>
        <taxon>Bacteria</taxon>
        <taxon>Pseudomonadati</taxon>
        <taxon>Pseudomonadota</taxon>
        <taxon>Betaproteobacteria</taxon>
        <taxon>Burkholderiales</taxon>
        <taxon>Oxalobacteraceae</taxon>
        <taxon>Telluria group</taxon>
        <taxon>Pseudoduganella</taxon>
    </lineage>
</organism>
<dbReference type="GO" id="GO:0006351">
    <property type="term" value="P:DNA-templated transcription"/>
    <property type="evidence" value="ECO:0007669"/>
    <property type="project" value="TreeGrafter"/>
</dbReference>
<accession>A0A7W5B7W9</accession>
<dbReference type="PANTHER" id="PTHR30537">
    <property type="entry name" value="HTH-TYPE TRANSCRIPTIONAL REGULATOR"/>
    <property type="match status" value="1"/>
</dbReference>
<keyword evidence="3 6" id="KW-0238">DNA-binding</keyword>
<dbReference type="Gene3D" id="3.40.190.290">
    <property type="match status" value="1"/>
</dbReference>
<keyword evidence="2" id="KW-0805">Transcription regulation</keyword>
<evidence type="ECO:0000256" key="4">
    <source>
        <dbReference type="ARBA" id="ARBA00023163"/>
    </source>
</evidence>
<feature type="domain" description="HTH lysR-type" evidence="5">
    <location>
        <begin position="1"/>
        <end position="60"/>
    </location>
</feature>
<protein>
    <submittedName>
        <fullName evidence="6">DNA-binding transcriptional LysR family regulator</fullName>
    </submittedName>
</protein>
<dbReference type="InterPro" id="IPR036390">
    <property type="entry name" value="WH_DNA-bd_sf"/>
</dbReference>
<dbReference type="Proteomes" id="UP000541535">
    <property type="component" value="Unassembled WGS sequence"/>
</dbReference>
<dbReference type="InterPro" id="IPR000847">
    <property type="entry name" value="LysR_HTH_N"/>
</dbReference>
<dbReference type="InterPro" id="IPR005119">
    <property type="entry name" value="LysR_subst-bd"/>
</dbReference>
<dbReference type="CDD" id="cd08473">
    <property type="entry name" value="PBP2_CrgA_like_4"/>
    <property type="match status" value="1"/>
</dbReference>
<reference evidence="6 7" key="1">
    <citation type="submission" date="2020-08" db="EMBL/GenBank/DDBJ databases">
        <title>Genomic Encyclopedia of Type Strains, Phase III (KMG-III): the genomes of soil and plant-associated and newly described type strains.</title>
        <authorList>
            <person name="Whitman W."/>
        </authorList>
    </citation>
    <scope>NUCLEOTIDE SEQUENCE [LARGE SCALE GENOMIC DNA]</scope>
    <source>
        <strain evidence="6 7">CECT 8897</strain>
    </source>
</reference>
<dbReference type="InterPro" id="IPR058163">
    <property type="entry name" value="LysR-type_TF_proteobact-type"/>
</dbReference>
<dbReference type="RefSeq" id="WP_183440125.1">
    <property type="nucleotide sequence ID" value="NZ_JACHXD010000003.1"/>
</dbReference>
<dbReference type="InterPro" id="IPR036388">
    <property type="entry name" value="WH-like_DNA-bd_sf"/>
</dbReference>
<comment type="similarity">
    <text evidence="1">Belongs to the LysR transcriptional regulatory family.</text>
</comment>